<keyword evidence="9" id="KW-1185">Reference proteome</keyword>
<feature type="transmembrane region" description="Helical" evidence="7">
    <location>
        <begin position="504"/>
        <end position="522"/>
    </location>
</feature>
<feature type="transmembrane region" description="Helical" evidence="7">
    <location>
        <begin position="123"/>
        <end position="147"/>
    </location>
</feature>
<dbReference type="InterPro" id="IPR036259">
    <property type="entry name" value="MFS_trans_sf"/>
</dbReference>
<name>A0A1Y6E515_9SPHN</name>
<feature type="transmembrane region" description="Helical" evidence="7">
    <location>
        <begin position="394"/>
        <end position="411"/>
    </location>
</feature>
<feature type="transmembrane region" description="Helical" evidence="7">
    <location>
        <begin position="245"/>
        <end position="266"/>
    </location>
</feature>
<dbReference type="Pfam" id="PF07690">
    <property type="entry name" value="MFS_1"/>
    <property type="match status" value="1"/>
</dbReference>
<keyword evidence="5 7" id="KW-1133">Transmembrane helix</keyword>
<comment type="similarity">
    <text evidence="2">Belongs to the major facilitator superfamily.</text>
</comment>
<feature type="transmembrane region" description="Helical" evidence="7">
    <location>
        <begin position="534"/>
        <end position="554"/>
    </location>
</feature>
<keyword evidence="4 7" id="KW-0812">Transmembrane</keyword>
<keyword evidence="6 7" id="KW-0472">Membrane</keyword>
<organism evidence="8 9">
    <name type="scientific">Altererythrobacter xiamenensis</name>
    <dbReference type="NCBI Taxonomy" id="1316679"/>
    <lineage>
        <taxon>Bacteria</taxon>
        <taxon>Pseudomonadati</taxon>
        <taxon>Pseudomonadota</taxon>
        <taxon>Alphaproteobacteria</taxon>
        <taxon>Sphingomonadales</taxon>
        <taxon>Erythrobacteraceae</taxon>
        <taxon>Altererythrobacter</taxon>
    </lineage>
</organism>
<keyword evidence="3" id="KW-0813">Transport</keyword>
<dbReference type="InterPro" id="IPR004752">
    <property type="entry name" value="AmpG_permease/AT-1"/>
</dbReference>
<dbReference type="Gene3D" id="1.20.1250.20">
    <property type="entry name" value="MFS general substrate transporter like domains"/>
    <property type="match status" value="1"/>
</dbReference>
<evidence type="ECO:0000256" key="4">
    <source>
        <dbReference type="ARBA" id="ARBA00022692"/>
    </source>
</evidence>
<feature type="transmembrane region" description="Helical" evidence="7">
    <location>
        <begin position="286"/>
        <end position="306"/>
    </location>
</feature>
<dbReference type="InterPro" id="IPR011701">
    <property type="entry name" value="MFS"/>
</dbReference>
<dbReference type="GO" id="GO:0016020">
    <property type="term" value="C:membrane"/>
    <property type="evidence" value="ECO:0007669"/>
    <property type="project" value="UniProtKB-SubCell"/>
</dbReference>
<feature type="transmembrane region" description="Helical" evidence="7">
    <location>
        <begin position="190"/>
        <end position="210"/>
    </location>
</feature>
<dbReference type="PANTHER" id="PTHR12778">
    <property type="entry name" value="SOLUTE CARRIER FAMILY 33 ACETYL-COA TRANSPORTER -RELATED"/>
    <property type="match status" value="1"/>
</dbReference>
<evidence type="ECO:0000256" key="6">
    <source>
        <dbReference type="ARBA" id="ARBA00023136"/>
    </source>
</evidence>
<dbReference type="NCBIfam" id="TIGR00901">
    <property type="entry name" value="2A0125"/>
    <property type="match status" value="1"/>
</dbReference>
<dbReference type="EMBL" id="FXWG01000001">
    <property type="protein sequence ID" value="SMQ57857.1"/>
    <property type="molecule type" value="Genomic_DNA"/>
</dbReference>
<reference evidence="9" key="1">
    <citation type="submission" date="2017-04" db="EMBL/GenBank/DDBJ databases">
        <authorList>
            <person name="Varghese N."/>
            <person name="Submissions S."/>
        </authorList>
    </citation>
    <scope>NUCLEOTIDE SEQUENCE [LARGE SCALE GENOMIC DNA]</scope>
</reference>
<dbReference type="Proteomes" id="UP000194420">
    <property type="component" value="Unassembled WGS sequence"/>
</dbReference>
<comment type="subcellular location">
    <subcellularLocation>
        <location evidence="1">Membrane</location>
        <topology evidence="1">Multi-pass membrane protein</topology>
    </subcellularLocation>
</comment>
<evidence type="ECO:0000256" key="3">
    <source>
        <dbReference type="ARBA" id="ARBA00022448"/>
    </source>
</evidence>
<dbReference type="PANTHER" id="PTHR12778:SF10">
    <property type="entry name" value="MAJOR FACILITATOR SUPERFAMILY DOMAIN-CONTAINING PROTEIN 3"/>
    <property type="match status" value="1"/>
</dbReference>
<dbReference type="RefSeq" id="WP_086436069.1">
    <property type="nucleotide sequence ID" value="NZ_FXWG01000001.1"/>
</dbReference>
<feature type="transmembrane region" description="Helical" evidence="7">
    <location>
        <begin position="27"/>
        <end position="49"/>
    </location>
</feature>
<feature type="transmembrane region" description="Helical" evidence="7">
    <location>
        <begin position="61"/>
        <end position="77"/>
    </location>
</feature>
<accession>A0A1Y6E515</accession>
<feature type="transmembrane region" description="Helical" evidence="7">
    <location>
        <begin position="469"/>
        <end position="492"/>
    </location>
</feature>
<sequence>MAEAAAEKKKSTWRALGLALRNRKTGYMLLFGFAAGLPYALVLGTLYAWLSDSGEIDLETMGVFSLIGLAYAFKFLWSPALDRVDVPLLNRLGKRKQWIVTAQLLIGAALVSLSMIAPTNETIGIFSLLAGLAAFASATQDVVIDAWRVDVADDVATIDILSTIYQMGYRIAALVGGALALFMAERTDWPTVYLTMGGLMLVVGFAGLWAPDADATARETIEDEDRDDPYGLRGVGQLHPRLRTYALTAVGLLWGWALVTVGTFMVRSLSSNPDTRPDSVEFISTMGPLIVIATVVVPSLIAASLVRQERKGTNLLTEAAPAQSSTDRAVDHLYRALVLPLTDLIGRLGWAMIIVIALVLTYRITDAIWGSFAYPFYLGELQYSKDEVAVASKFFGVGALLLGLALGGYLLTAIGRMLTLTLGAFFAAATNLLYADLARGGAVVQAVADNIGFTWLVSALGGDERLSKLMMAIAGENIAVGVAGAAFVAYLSSIVSKGYSAVQYALLSSLTLLVGTLGRGALGQMIEEQGYFDVFILTTLIGMFAVVLCIIEWVRQARLGKSAGVVAPEAAAAPAE</sequence>
<evidence type="ECO:0000256" key="7">
    <source>
        <dbReference type="SAM" id="Phobius"/>
    </source>
</evidence>
<feature type="transmembrane region" description="Helical" evidence="7">
    <location>
        <begin position="418"/>
        <end position="435"/>
    </location>
</feature>
<dbReference type="GO" id="GO:0022857">
    <property type="term" value="F:transmembrane transporter activity"/>
    <property type="evidence" value="ECO:0007669"/>
    <property type="project" value="InterPro"/>
</dbReference>
<evidence type="ECO:0000256" key="2">
    <source>
        <dbReference type="ARBA" id="ARBA00008335"/>
    </source>
</evidence>
<evidence type="ECO:0000313" key="9">
    <source>
        <dbReference type="Proteomes" id="UP000194420"/>
    </source>
</evidence>
<dbReference type="SUPFAM" id="SSF103473">
    <property type="entry name" value="MFS general substrate transporter"/>
    <property type="match status" value="1"/>
</dbReference>
<dbReference type="OrthoDB" id="9787815at2"/>
<gene>
    <name evidence="8" type="ORF">SAMN06297468_0066</name>
</gene>
<dbReference type="AlphaFoldDB" id="A0A1Y6E515"/>
<feature type="transmembrane region" description="Helical" evidence="7">
    <location>
        <begin position="167"/>
        <end position="184"/>
    </location>
</feature>
<feature type="transmembrane region" description="Helical" evidence="7">
    <location>
        <begin position="348"/>
        <end position="374"/>
    </location>
</feature>
<protein>
    <submittedName>
        <fullName evidence="8">MFS transporter, PAT family, beta-lactamase induction signal transducer AmpG</fullName>
    </submittedName>
</protein>
<evidence type="ECO:0000256" key="5">
    <source>
        <dbReference type="ARBA" id="ARBA00022989"/>
    </source>
</evidence>
<feature type="transmembrane region" description="Helical" evidence="7">
    <location>
        <begin position="98"/>
        <end position="117"/>
    </location>
</feature>
<evidence type="ECO:0000313" key="8">
    <source>
        <dbReference type="EMBL" id="SMQ57857.1"/>
    </source>
</evidence>
<proteinExistence type="inferred from homology"/>
<evidence type="ECO:0000256" key="1">
    <source>
        <dbReference type="ARBA" id="ARBA00004141"/>
    </source>
</evidence>